<gene>
    <name evidence="1" type="ORF">H924_10380</name>
</gene>
<dbReference type="EMBL" id="CP004354">
    <property type="protein sequence ID" value="AGG67506.1"/>
    <property type="molecule type" value="Genomic_DNA"/>
</dbReference>
<dbReference type="AlphaFoldDB" id="M1TTI5"/>
<proteinExistence type="predicted"/>
<keyword evidence="2" id="KW-1185">Reference proteome</keyword>
<organism evidence="1 2">
    <name type="scientific">Corynebacterium callunae DSM 20147</name>
    <dbReference type="NCBI Taxonomy" id="1121353"/>
    <lineage>
        <taxon>Bacteria</taxon>
        <taxon>Bacillati</taxon>
        <taxon>Actinomycetota</taxon>
        <taxon>Actinomycetes</taxon>
        <taxon>Mycobacteriales</taxon>
        <taxon>Corynebacteriaceae</taxon>
        <taxon>Corynebacterium</taxon>
    </lineage>
</organism>
<dbReference type="PATRIC" id="fig|1121353.3.peg.2117"/>
<sequence length="82" mass="9052">MNAERSSTGASASKEGAGFSQKLVFPFQRGVLSLQGLVFRPFDWAWFIHTGVWMLGPPGSYPRAQCSFFDTQLGGHFLDRAP</sequence>
<dbReference type="Proteomes" id="UP000011760">
    <property type="component" value="Chromosome"/>
</dbReference>
<name>M1TTI5_9CORY</name>
<reference evidence="1 2" key="1">
    <citation type="submission" date="2013-02" db="EMBL/GenBank/DDBJ databases">
        <title>The complete genome sequence of Corynebacterium callunae DSM 20147.</title>
        <authorList>
            <person name="Ruckert C."/>
            <person name="Albersmeier A."/>
            <person name="Kalinowski J."/>
        </authorList>
    </citation>
    <scope>NUCLEOTIDE SEQUENCE [LARGE SCALE GENOMIC DNA]</scope>
    <source>
        <strain evidence="1 2">DSM 20147</strain>
    </source>
</reference>
<dbReference type="HOGENOM" id="CLU_2552464_0_0_11"/>
<dbReference type="KEGG" id="ccn:H924_10380"/>
<accession>M1TTI5</accession>
<evidence type="ECO:0000313" key="1">
    <source>
        <dbReference type="EMBL" id="AGG67506.1"/>
    </source>
</evidence>
<evidence type="ECO:0000313" key="2">
    <source>
        <dbReference type="Proteomes" id="UP000011760"/>
    </source>
</evidence>
<protein>
    <submittedName>
        <fullName evidence="1">Uncharacterized protein</fullName>
    </submittedName>
</protein>